<dbReference type="PANTHER" id="PTHR30055:SF151">
    <property type="entry name" value="TRANSCRIPTIONAL REGULATORY PROTEIN"/>
    <property type="match status" value="1"/>
</dbReference>
<dbReference type="Proteomes" id="UP001055153">
    <property type="component" value="Unassembled WGS sequence"/>
</dbReference>
<dbReference type="PRINTS" id="PR00455">
    <property type="entry name" value="HTHTETR"/>
</dbReference>
<dbReference type="SUPFAM" id="SSF46689">
    <property type="entry name" value="Homeodomain-like"/>
    <property type="match status" value="1"/>
</dbReference>
<feature type="domain" description="HTH tetR-type" evidence="5">
    <location>
        <begin position="16"/>
        <end position="76"/>
    </location>
</feature>
<accession>A0ABQ4SN17</accession>
<evidence type="ECO:0000256" key="1">
    <source>
        <dbReference type="ARBA" id="ARBA00023015"/>
    </source>
</evidence>
<reference evidence="6" key="2">
    <citation type="submission" date="2021-08" db="EMBL/GenBank/DDBJ databases">
        <authorList>
            <person name="Tani A."/>
            <person name="Ola A."/>
            <person name="Ogura Y."/>
            <person name="Katsura K."/>
            <person name="Hayashi T."/>
        </authorList>
    </citation>
    <scope>NUCLEOTIDE SEQUENCE</scope>
    <source>
        <strain evidence="6">DSM 17168</strain>
    </source>
</reference>
<feature type="DNA-binding region" description="H-T-H motif" evidence="4">
    <location>
        <begin position="39"/>
        <end position="58"/>
    </location>
</feature>
<dbReference type="InterPro" id="IPR050109">
    <property type="entry name" value="HTH-type_TetR-like_transc_reg"/>
</dbReference>
<protein>
    <recommendedName>
        <fullName evidence="5">HTH tetR-type domain-containing protein</fullName>
    </recommendedName>
</protein>
<dbReference type="PROSITE" id="PS50977">
    <property type="entry name" value="HTH_TETR_2"/>
    <property type="match status" value="1"/>
</dbReference>
<evidence type="ECO:0000259" key="5">
    <source>
        <dbReference type="PROSITE" id="PS50977"/>
    </source>
</evidence>
<dbReference type="Pfam" id="PF00440">
    <property type="entry name" value="TetR_N"/>
    <property type="match status" value="1"/>
</dbReference>
<dbReference type="InterPro" id="IPR009057">
    <property type="entry name" value="Homeodomain-like_sf"/>
</dbReference>
<dbReference type="Pfam" id="PF17935">
    <property type="entry name" value="TetR_C_27"/>
    <property type="match status" value="1"/>
</dbReference>
<dbReference type="InterPro" id="IPR041478">
    <property type="entry name" value="TetR_C_27"/>
</dbReference>
<sequence>MTMQTPTRDTTASAGSDLRCRILAIAERLFRDMGYRKTTVADIASVLRMSPGNVYRFFPSKKALNEAVADRLLGDIEAELERIVAQADVPAAERLRTFVAALHRMSEQQFTANRRMHEMVEVAMAESWEVIHRHIEGVDRLLCRLVAEGAQSGEFAVEDPMVAARCVHAAIVRFCHPALIAQCADEAGPTLEQMTAFLLAGLRAA</sequence>
<evidence type="ECO:0000256" key="3">
    <source>
        <dbReference type="ARBA" id="ARBA00023163"/>
    </source>
</evidence>
<name>A0ABQ4SN17_9HYPH</name>
<evidence type="ECO:0000256" key="2">
    <source>
        <dbReference type="ARBA" id="ARBA00023125"/>
    </source>
</evidence>
<dbReference type="Gene3D" id="1.10.357.10">
    <property type="entry name" value="Tetracycline Repressor, domain 2"/>
    <property type="match status" value="1"/>
</dbReference>
<keyword evidence="1" id="KW-0805">Transcription regulation</keyword>
<gene>
    <name evidence="6" type="ORF">GMJLKIPL_5151</name>
</gene>
<evidence type="ECO:0000256" key="4">
    <source>
        <dbReference type="PROSITE-ProRule" id="PRU00335"/>
    </source>
</evidence>
<reference evidence="6" key="1">
    <citation type="journal article" date="2021" name="Front. Microbiol.">
        <title>Comprehensive Comparative Genomics and Phenotyping of Methylobacterium Species.</title>
        <authorList>
            <person name="Alessa O."/>
            <person name="Ogura Y."/>
            <person name="Fujitani Y."/>
            <person name="Takami H."/>
            <person name="Hayashi T."/>
            <person name="Sahin N."/>
            <person name="Tani A."/>
        </authorList>
    </citation>
    <scope>NUCLEOTIDE SEQUENCE</scope>
    <source>
        <strain evidence="6">DSM 17168</strain>
    </source>
</reference>
<dbReference type="InterPro" id="IPR036271">
    <property type="entry name" value="Tet_transcr_reg_TetR-rel_C_sf"/>
</dbReference>
<keyword evidence="7" id="KW-1185">Reference proteome</keyword>
<evidence type="ECO:0000313" key="6">
    <source>
        <dbReference type="EMBL" id="GJE03200.1"/>
    </source>
</evidence>
<dbReference type="EMBL" id="BPQQ01000070">
    <property type="protein sequence ID" value="GJE03200.1"/>
    <property type="molecule type" value="Genomic_DNA"/>
</dbReference>
<dbReference type="InterPro" id="IPR001647">
    <property type="entry name" value="HTH_TetR"/>
</dbReference>
<dbReference type="PANTHER" id="PTHR30055">
    <property type="entry name" value="HTH-TYPE TRANSCRIPTIONAL REGULATOR RUTR"/>
    <property type="match status" value="1"/>
</dbReference>
<dbReference type="RefSeq" id="WP_238240597.1">
    <property type="nucleotide sequence ID" value="NZ_BPQQ01000070.1"/>
</dbReference>
<keyword evidence="2 4" id="KW-0238">DNA-binding</keyword>
<comment type="caution">
    <text evidence="6">The sequence shown here is derived from an EMBL/GenBank/DDBJ whole genome shotgun (WGS) entry which is preliminary data.</text>
</comment>
<dbReference type="SUPFAM" id="SSF48498">
    <property type="entry name" value="Tetracyclin repressor-like, C-terminal domain"/>
    <property type="match status" value="1"/>
</dbReference>
<organism evidence="6 7">
    <name type="scientific">Methylobacterium isbiliense</name>
    <dbReference type="NCBI Taxonomy" id="315478"/>
    <lineage>
        <taxon>Bacteria</taxon>
        <taxon>Pseudomonadati</taxon>
        <taxon>Pseudomonadota</taxon>
        <taxon>Alphaproteobacteria</taxon>
        <taxon>Hyphomicrobiales</taxon>
        <taxon>Methylobacteriaceae</taxon>
        <taxon>Methylobacterium</taxon>
    </lineage>
</organism>
<keyword evidence="3" id="KW-0804">Transcription</keyword>
<evidence type="ECO:0000313" key="7">
    <source>
        <dbReference type="Proteomes" id="UP001055153"/>
    </source>
</evidence>
<proteinExistence type="predicted"/>